<dbReference type="InterPro" id="IPR000792">
    <property type="entry name" value="Tscrpt_reg_LuxR_C"/>
</dbReference>
<dbReference type="Pfam" id="PF08281">
    <property type="entry name" value="Sigma70_r4_2"/>
    <property type="match status" value="1"/>
</dbReference>
<dbReference type="InterPro" id="IPR058245">
    <property type="entry name" value="NreC/VraR/RcsB-like_REC"/>
</dbReference>
<evidence type="ECO:0000259" key="8">
    <source>
        <dbReference type="PROSITE" id="PS50110"/>
    </source>
</evidence>
<dbReference type="CDD" id="cd17535">
    <property type="entry name" value="REC_NarL-like"/>
    <property type="match status" value="1"/>
</dbReference>
<evidence type="ECO:0000256" key="2">
    <source>
        <dbReference type="ARBA" id="ARBA00022553"/>
    </source>
</evidence>
<dbReference type="SUPFAM" id="SSF46894">
    <property type="entry name" value="C-terminal effector domain of the bipartite response regulators"/>
    <property type="match status" value="1"/>
</dbReference>
<keyword evidence="3" id="KW-0805">Transcription regulation</keyword>
<name>A0A7C9TQR6_9MICO</name>
<evidence type="ECO:0000256" key="5">
    <source>
        <dbReference type="ARBA" id="ARBA00023125"/>
    </source>
</evidence>
<dbReference type="EMBL" id="JAAGWZ010000001">
    <property type="protein sequence ID" value="NEM90503.1"/>
    <property type="molecule type" value="Genomic_DNA"/>
</dbReference>
<dbReference type="GO" id="GO:0003677">
    <property type="term" value="F:DNA binding"/>
    <property type="evidence" value="ECO:0007669"/>
    <property type="project" value="UniProtKB-KW"/>
</dbReference>
<comment type="similarity">
    <text evidence="1">Belongs to the sigma-70 factor family. ECF subfamily.</text>
</comment>
<evidence type="ECO:0000256" key="7">
    <source>
        <dbReference type="PROSITE-ProRule" id="PRU00169"/>
    </source>
</evidence>
<evidence type="ECO:0000256" key="1">
    <source>
        <dbReference type="ARBA" id="ARBA00010641"/>
    </source>
</evidence>
<feature type="modified residue" description="4-aspartylphosphate" evidence="7">
    <location>
        <position position="65"/>
    </location>
</feature>
<dbReference type="SMART" id="SM00448">
    <property type="entry name" value="REC"/>
    <property type="match status" value="1"/>
</dbReference>
<dbReference type="GO" id="GO:0016987">
    <property type="term" value="F:sigma factor activity"/>
    <property type="evidence" value="ECO:0007669"/>
    <property type="project" value="UniProtKB-KW"/>
</dbReference>
<gene>
    <name evidence="9" type="ORF">G3T37_03945</name>
</gene>
<organism evidence="9 10">
    <name type="scientific">Galbitalea soli</name>
    <dbReference type="NCBI Taxonomy" id="1268042"/>
    <lineage>
        <taxon>Bacteria</taxon>
        <taxon>Bacillati</taxon>
        <taxon>Actinomycetota</taxon>
        <taxon>Actinomycetes</taxon>
        <taxon>Micrococcales</taxon>
        <taxon>Microbacteriaceae</taxon>
        <taxon>Galbitalea</taxon>
    </lineage>
</organism>
<proteinExistence type="inferred from homology"/>
<evidence type="ECO:0000256" key="6">
    <source>
        <dbReference type="ARBA" id="ARBA00023163"/>
    </source>
</evidence>
<dbReference type="PRINTS" id="PR00038">
    <property type="entry name" value="HTHLUXR"/>
</dbReference>
<dbReference type="Pfam" id="PF00072">
    <property type="entry name" value="Response_reg"/>
    <property type="match status" value="1"/>
</dbReference>
<dbReference type="SUPFAM" id="SSF52172">
    <property type="entry name" value="CheY-like"/>
    <property type="match status" value="1"/>
</dbReference>
<accession>A0A7C9TQR6</accession>
<dbReference type="PROSITE" id="PS50110">
    <property type="entry name" value="RESPONSE_REGULATORY"/>
    <property type="match status" value="1"/>
</dbReference>
<dbReference type="PANTHER" id="PTHR43214:SF43">
    <property type="entry name" value="TWO-COMPONENT RESPONSE REGULATOR"/>
    <property type="match status" value="1"/>
</dbReference>
<keyword evidence="2 7" id="KW-0597">Phosphoprotein</keyword>
<protein>
    <submittedName>
        <fullName evidence="9">Response regulator transcription factor</fullName>
    </submittedName>
</protein>
<reference evidence="9 10" key="1">
    <citation type="journal article" date="2014" name="Int. J. Syst. Evol. Microbiol.">
        <title>Description of Galbitalea soli gen. nov., sp. nov., and Frondihabitans sucicola sp. nov.</title>
        <authorList>
            <person name="Kim S.J."/>
            <person name="Lim J.M."/>
            <person name="Ahn J.H."/>
            <person name="Weon H.Y."/>
            <person name="Hamada M."/>
            <person name="Suzuki K."/>
            <person name="Ahn T.Y."/>
            <person name="Kwon S.W."/>
        </authorList>
    </citation>
    <scope>NUCLEOTIDE SEQUENCE [LARGE SCALE GENOMIC DNA]</scope>
    <source>
        <strain evidence="9 10">NBRC 108727</strain>
    </source>
</reference>
<dbReference type="InterPro" id="IPR011006">
    <property type="entry name" value="CheY-like_superfamily"/>
</dbReference>
<dbReference type="AlphaFoldDB" id="A0A7C9TQR6"/>
<dbReference type="PANTHER" id="PTHR43214">
    <property type="entry name" value="TWO-COMPONENT RESPONSE REGULATOR"/>
    <property type="match status" value="1"/>
</dbReference>
<keyword evidence="10" id="KW-1185">Reference proteome</keyword>
<dbReference type="GO" id="GO:0000160">
    <property type="term" value="P:phosphorelay signal transduction system"/>
    <property type="evidence" value="ECO:0007669"/>
    <property type="project" value="InterPro"/>
</dbReference>
<dbReference type="Proteomes" id="UP000479756">
    <property type="component" value="Unassembled WGS sequence"/>
</dbReference>
<dbReference type="GO" id="GO:0006352">
    <property type="term" value="P:DNA-templated transcription initiation"/>
    <property type="evidence" value="ECO:0007669"/>
    <property type="project" value="InterPro"/>
</dbReference>
<dbReference type="RefSeq" id="WP_163472146.1">
    <property type="nucleotide sequence ID" value="NZ_JAAGWZ010000001.1"/>
</dbReference>
<keyword evidence="5" id="KW-0238">DNA-binding</keyword>
<feature type="domain" description="Response regulatory" evidence="8">
    <location>
        <begin position="14"/>
        <end position="129"/>
    </location>
</feature>
<sequence length="222" mass="23799">MAAAATHDDRNGIRVAIVDDHRLVLDGLAARLHDPEGGMHVVATETTWAGLMGHPEFPVDVVVLDLHLEDGIPVGTKLRALGTIGTAAIVMSRHADSASITAAMRAGAMGFVPKTESASELIAAIRSAATSTQHLSEPLAQAIARFTATPDPGLGKQEQRALVLYASGRSIKEVAQEMATTEETVKSYIKRGRRKYREVGVDVGTRILLRRHGVREGWLTPE</sequence>
<keyword evidence="6" id="KW-0804">Transcription</keyword>
<evidence type="ECO:0000256" key="3">
    <source>
        <dbReference type="ARBA" id="ARBA00023015"/>
    </source>
</evidence>
<dbReference type="InterPro" id="IPR036388">
    <property type="entry name" value="WH-like_DNA-bd_sf"/>
</dbReference>
<dbReference type="InterPro" id="IPR016032">
    <property type="entry name" value="Sig_transdc_resp-reg_C-effctor"/>
</dbReference>
<evidence type="ECO:0000256" key="4">
    <source>
        <dbReference type="ARBA" id="ARBA00023082"/>
    </source>
</evidence>
<evidence type="ECO:0000313" key="10">
    <source>
        <dbReference type="Proteomes" id="UP000479756"/>
    </source>
</evidence>
<dbReference type="InterPro" id="IPR013249">
    <property type="entry name" value="RNA_pol_sigma70_r4_t2"/>
</dbReference>
<evidence type="ECO:0000313" key="9">
    <source>
        <dbReference type="EMBL" id="NEM90503.1"/>
    </source>
</evidence>
<dbReference type="Gene3D" id="3.40.50.2300">
    <property type="match status" value="1"/>
</dbReference>
<comment type="caution">
    <text evidence="9">The sequence shown here is derived from an EMBL/GenBank/DDBJ whole genome shotgun (WGS) entry which is preliminary data.</text>
</comment>
<dbReference type="InterPro" id="IPR039420">
    <property type="entry name" value="WalR-like"/>
</dbReference>
<dbReference type="InterPro" id="IPR001789">
    <property type="entry name" value="Sig_transdc_resp-reg_receiver"/>
</dbReference>
<keyword evidence="4" id="KW-0731">Sigma factor</keyword>
<dbReference type="Gene3D" id="1.10.10.10">
    <property type="entry name" value="Winged helix-like DNA-binding domain superfamily/Winged helix DNA-binding domain"/>
    <property type="match status" value="1"/>
</dbReference>